<name>W9YV59_FUSOX</name>
<dbReference type="AlphaFoldDB" id="W9YV59"/>
<dbReference type="VEuPathDB" id="FungiDB:FOMG_19762"/>
<evidence type="ECO:0000313" key="1">
    <source>
        <dbReference type="EMBL" id="EXK23459.1"/>
    </source>
</evidence>
<dbReference type="HOGENOM" id="CLU_3368560_0_0_1"/>
<sequence length="35" mass="3861">MVSGPSARERVKHQWCHSRSQGCSAKELHGLLGLD</sequence>
<organism evidence="1">
    <name type="scientific">Fusarium oxysporum f. sp. melonis 26406</name>
    <dbReference type="NCBI Taxonomy" id="1089452"/>
    <lineage>
        <taxon>Eukaryota</taxon>
        <taxon>Fungi</taxon>
        <taxon>Dikarya</taxon>
        <taxon>Ascomycota</taxon>
        <taxon>Pezizomycotina</taxon>
        <taxon>Sordariomycetes</taxon>
        <taxon>Hypocreomycetidae</taxon>
        <taxon>Hypocreales</taxon>
        <taxon>Nectriaceae</taxon>
        <taxon>Fusarium</taxon>
        <taxon>Fusarium oxysporum species complex</taxon>
    </lineage>
</organism>
<accession>W9YV59</accession>
<dbReference type="EMBL" id="KI980856">
    <property type="protein sequence ID" value="EXK23459.1"/>
    <property type="molecule type" value="Genomic_DNA"/>
</dbReference>
<protein>
    <submittedName>
        <fullName evidence="1">Uncharacterized protein</fullName>
    </submittedName>
</protein>
<dbReference type="Proteomes" id="UP000030703">
    <property type="component" value="Unassembled WGS sequence"/>
</dbReference>
<reference evidence="1" key="2">
    <citation type="submission" date="2014-02" db="EMBL/GenBank/DDBJ databases">
        <title>Annotation of the Genome Sequence of Fusarium oxysporum f. sp. melonis 26406.</title>
        <authorList>
            <consortium name="The Broad Institute Genomics Platform"/>
            <person name="Ma L.-J."/>
            <person name="Corby-Kistler H."/>
            <person name="Broz K."/>
            <person name="Gale L.R."/>
            <person name="Jonkers W."/>
            <person name="O'Donnell K."/>
            <person name="Ploetz R."/>
            <person name="Steinberg C."/>
            <person name="Schwartz D.C."/>
            <person name="VanEtten H."/>
            <person name="Zhou S."/>
            <person name="Young S.K."/>
            <person name="Zeng Q."/>
            <person name="Gargeya S."/>
            <person name="Fitzgerald M."/>
            <person name="Abouelleil A."/>
            <person name="Alvarado L."/>
            <person name="Chapman S.B."/>
            <person name="Gainer-Dewar J."/>
            <person name="Goldberg J."/>
            <person name="Griggs A."/>
            <person name="Gujja S."/>
            <person name="Hansen M."/>
            <person name="Howarth C."/>
            <person name="Imamovic A."/>
            <person name="Ireland A."/>
            <person name="Larimer J."/>
            <person name="McCowan C."/>
            <person name="Murphy C."/>
            <person name="Pearson M."/>
            <person name="Poon T.W."/>
            <person name="Priest M."/>
            <person name="Roberts A."/>
            <person name="Saif S."/>
            <person name="Shea T."/>
            <person name="Sykes S."/>
            <person name="Wortman J."/>
            <person name="Nusbaum C."/>
            <person name="Birren B."/>
        </authorList>
    </citation>
    <scope>NUCLEOTIDE SEQUENCE</scope>
    <source>
        <strain evidence="1">26406</strain>
    </source>
</reference>
<proteinExistence type="predicted"/>
<gene>
    <name evidence="1" type="ORF">FOMG_19762</name>
</gene>
<reference evidence="1" key="1">
    <citation type="submission" date="2012-04" db="EMBL/GenBank/DDBJ databases">
        <title>The Genome Sequence of Fusarium oxysporum melonis.</title>
        <authorList>
            <consortium name="The Broad Institute Genome Sequencing Platform"/>
            <person name="Ma L.-J."/>
            <person name="Gale L.R."/>
            <person name="Schwartz D.C."/>
            <person name="Zhou S."/>
            <person name="Corby-Kistler H."/>
            <person name="Young S.K."/>
            <person name="Zeng Q."/>
            <person name="Gargeya S."/>
            <person name="Fitzgerald M."/>
            <person name="Haas B."/>
            <person name="Abouelleil A."/>
            <person name="Alvarado L."/>
            <person name="Arachchi H.M."/>
            <person name="Berlin A."/>
            <person name="Brown A."/>
            <person name="Chapman S.B."/>
            <person name="Chen Z."/>
            <person name="Dunbar C."/>
            <person name="Freedman E."/>
            <person name="Gearin G."/>
            <person name="Goldberg J."/>
            <person name="Griggs A."/>
            <person name="Gujja S."/>
            <person name="Heiman D."/>
            <person name="Howarth C."/>
            <person name="Larson L."/>
            <person name="Lui A."/>
            <person name="MacDonald P.J.P."/>
            <person name="Montmayeur A."/>
            <person name="Murphy C."/>
            <person name="Neiman D."/>
            <person name="Pearson M."/>
            <person name="Priest M."/>
            <person name="Roberts A."/>
            <person name="Saif S."/>
            <person name="Shea T."/>
            <person name="Shenoy N."/>
            <person name="Sisk P."/>
            <person name="Stolte C."/>
            <person name="Sykes S."/>
            <person name="Wortman J."/>
            <person name="Nusbaum C."/>
            <person name="Birren B."/>
        </authorList>
    </citation>
    <scope>NUCLEOTIDE SEQUENCE</scope>
    <source>
        <strain evidence="1">26406</strain>
    </source>
</reference>